<proteinExistence type="predicted"/>
<dbReference type="Gene3D" id="1.20.1250.20">
    <property type="entry name" value="MFS general substrate transporter like domains"/>
    <property type="match status" value="1"/>
</dbReference>
<dbReference type="InterPro" id="IPR011701">
    <property type="entry name" value="MFS"/>
</dbReference>
<dbReference type="SUPFAM" id="SSF103473">
    <property type="entry name" value="MFS general substrate transporter"/>
    <property type="match status" value="1"/>
</dbReference>
<feature type="transmembrane region" description="Helical" evidence="6">
    <location>
        <begin position="86"/>
        <end position="110"/>
    </location>
</feature>
<keyword evidence="2 6" id="KW-0812">Transmembrane</keyword>
<organism evidence="7 8">
    <name type="scientific">Exophiala bonariae</name>
    <dbReference type="NCBI Taxonomy" id="1690606"/>
    <lineage>
        <taxon>Eukaryota</taxon>
        <taxon>Fungi</taxon>
        <taxon>Dikarya</taxon>
        <taxon>Ascomycota</taxon>
        <taxon>Pezizomycotina</taxon>
        <taxon>Eurotiomycetes</taxon>
        <taxon>Chaetothyriomycetidae</taxon>
        <taxon>Chaetothyriales</taxon>
        <taxon>Herpotrichiellaceae</taxon>
        <taxon>Exophiala</taxon>
    </lineage>
</organism>
<feature type="transmembrane region" description="Helical" evidence="6">
    <location>
        <begin position="317"/>
        <end position="343"/>
    </location>
</feature>
<dbReference type="PANTHER" id="PTHR23294:SF59">
    <property type="entry name" value="UNC93-LIKE PROTEIN C922.05C"/>
    <property type="match status" value="1"/>
</dbReference>
<feature type="transmembrane region" description="Helical" evidence="6">
    <location>
        <begin position="122"/>
        <end position="144"/>
    </location>
</feature>
<dbReference type="PANTHER" id="PTHR23294">
    <property type="entry name" value="ET TRANSLATION PRODUCT-RELATED"/>
    <property type="match status" value="1"/>
</dbReference>
<keyword evidence="3 6" id="KW-1133">Transmembrane helix</keyword>
<feature type="transmembrane region" description="Helical" evidence="6">
    <location>
        <begin position="363"/>
        <end position="382"/>
    </location>
</feature>
<feature type="region of interest" description="Disordered" evidence="5">
    <location>
        <begin position="436"/>
        <end position="458"/>
    </location>
</feature>
<dbReference type="Proteomes" id="UP001358417">
    <property type="component" value="Unassembled WGS sequence"/>
</dbReference>
<dbReference type="InterPro" id="IPR051617">
    <property type="entry name" value="UNC-93-like_regulator"/>
</dbReference>
<evidence type="ECO:0000256" key="3">
    <source>
        <dbReference type="ARBA" id="ARBA00022989"/>
    </source>
</evidence>
<evidence type="ECO:0000256" key="5">
    <source>
        <dbReference type="SAM" id="MobiDB-lite"/>
    </source>
</evidence>
<comment type="caution">
    <text evidence="7">The sequence shown here is derived from an EMBL/GenBank/DDBJ whole genome shotgun (WGS) entry which is preliminary data.</text>
</comment>
<dbReference type="GO" id="GO:0022857">
    <property type="term" value="F:transmembrane transporter activity"/>
    <property type="evidence" value="ECO:0007669"/>
    <property type="project" value="InterPro"/>
</dbReference>
<comment type="subcellular location">
    <subcellularLocation>
        <location evidence="1">Membrane</location>
        <topology evidence="1">Multi-pass membrane protein</topology>
    </subcellularLocation>
</comment>
<dbReference type="GeneID" id="89970231"/>
<reference evidence="7 8" key="1">
    <citation type="submission" date="2023-08" db="EMBL/GenBank/DDBJ databases">
        <title>Black Yeasts Isolated from many extreme environments.</title>
        <authorList>
            <person name="Coleine C."/>
            <person name="Stajich J.E."/>
            <person name="Selbmann L."/>
        </authorList>
    </citation>
    <scope>NUCLEOTIDE SEQUENCE [LARGE SCALE GENOMIC DNA]</scope>
    <source>
        <strain evidence="7 8">CCFEE 5792</strain>
    </source>
</reference>
<evidence type="ECO:0000313" key="8">
    <source>
        <dbReference type="Proteomes" id="UP001358417"/>
    </source>
</evidence>
<evidence type="ECO:0000256" key="6">
    <source>
        <dbReference type="SAM" id="Phobius"/>
    </source>
</evidence>
<evidence type="ECO:0000256" key="4">
    <source>
        <dbReference type="ARBA" id="ARBA00023136"/>
    </source>
</evidence>
<feature type="transmembrane region" description="Helical" evidence="6">
    <location>
        <begin position="278"/>
        <end position="297"/>
    </location>
</feature>
<evidence type="ECO:0008006" key="9">
    <source>
        <dbReference type="Google" id="ProtNLM"/>
    </source>
</evidence>
<accession>A0AAV9NEQ9</accession>
<feature type="transmembrane region" description="Helical" evidence="6">
    <location>
        <begin position="156"/>
        <end position="176"/>
    </location>
</feature>
<evidence type="ECO:0000256" key="1">
    <source>
        <dbReference type="ARBA" id="ARBA00004141"/>
    </source>
</evidence>
<dbReference type="Pfam" id="PF07690">
    <property type="entry name" value="MFS_1"/>
    <property type="match status" value="1"/>
</dbReference>
<sequence>MGTIIGLTAGLYQALNLLGAGGGHPNSFQTVQVVNATLCAVFAISSAFGGSVLNTIGPVITTILGIIGYAMYVAGLWYFDKTSNDWFPILGGVAIGISAGLIFVVMGSIAMSYSEEEERGSFIAISINLQAAGCAVGDFIALLINRNSRDAAGVPVAVYIIIIAMMGFGCLLALTLRPASRVIRDDGTQVATVQARGYLEELKANIEIFKDWKLMLMIPAFLPSECFLVYTGSVNAYHNNLRTRTLLSFCAVALQIPTGYGLQKILDHKAWTRRTRALLGLAAVSVPLLTAWIWEIVRTRHYNRMSPPSPMDWTDGNFAPTFILFCLNWIASILMQCIILYFLSCMTNSPTKAANYAGVYRGFLAAGEAICFGLDSIAVPYLKESGVIFAFYATGVLVFLYLATYHISETQYLTGEEGVVVPVHVIEELELAGKHAVVDESSDPKAEPKASSNEIQQA</sequence>
<keyword evidence="4 6" id="KW-0472">Membrane</keyword>
<keyword evidence="8" id="KW-1185">Reference proteome</keyword>
<protein>
    <recommendedName>
        <fullName evidence="9">Major facilitator superfamily (MFS) profile domain-containing protein</fullName>
    </recommendedName>
</protein>
<evidence type="ECO:0000313" key="7">
    <source>
        <dbReference type="EMBL" id="KAK5053045.1"/>
    </source>
</evidence>
<feature type="transmembrane region" description="Helical" evidence="6">
    <location>
        <begin position="60"/>
        <end position="80"/>
    </location>
</feature>
<dbReference type="EMBL" id="JAVRRD010000012">
    <property type="protein sequence ID" value="KAK5053045.1"/>
    <property type="molecule type" value="Genomic_DNA"/>
</dbReference>
<dbReference type="AlphaFoldDB" id="A0AAV9NEQ9"/>
<name>A0AAV9NEQ9_9EURO</name>
<feature type="transmembrane region" description="Helical" evidence="6">
    <location>
        <begin position="388"/>
        <end position="407"/>
    </location>
</feature>
<evidence type="ECO:0000256" key="2">
    <source>
        <dbReference type="ARBA" id="ARBA00022692"/>
    </source>
</evidence>
<gene>
    <name evidence="7" type="ORF">LTR84_002019</name>
</gene>
<feature type="transmembrane region" description="Helical" evidence="6">
    <location>
        <begin position="33"/>
        <end position="53"/>
    </location>
</feature>
<dbReference type="GO" id="GO:0016020">
    <property type="term" value="C:membrane"/>
    <property type="evidence" value="ECO:0007669"/>
    <property type="project" value="UniProtKB-SubCell"/>
</dbReference>
<dbReference type="InterPro" id="IPR036259">
    <property type="entry name" value="MFS_trans_sf"/>
</dbReference>
<feature type="compositionally biased region" description="Basic and acidic residues" evidence="5">
    <location>
        <begin position="436"/>
        <end position="448"/>
    </location>
</feature>
<dbReference type="RefSeq" id="XP_064706487.1">
    <property type="nucleotide sequence ID" value="XM_064845633.1"/>
</dbReference>